<dbReference type="Proteomes" id="UP000092600">
    <property type="component" value="Unassembled WGS sequence"/>
</dbReference>
<dbReference type="Gene3D" id="3.90.70.10">
    <property type="entry name" value="Cysteine proteinases"/>
    <property type="match status" value="1"/>
</dbReference>
<comment type="caution">
    <text evidence="11">The sequence shown here is derived from an EMBL/GenBank/DDBJ whole genome shotgun (WGS) entry which is preliminary data.</text>
</comment>
<feature type="chain" id="PRO_5018777161" evidence="8">
    <location>
        <begin position="25"/>
        <end position="351"/>
    </location>
</feature>
<dbReference type="InterPro" id="IPR013128">
    <property type="entry name" value="Peptidase_C1A"/>
</dbReference>
<keyword evidence="5" id="KW-0788">Thiol protease</keyword>
<evidence type="ECO:0000256" key="8">
    <source>
        <dbReference type="SAM" id="SignalP"/>
    </source>
</evidence>
<keyword evidence="2" id="KW-0645">Protease</keyword>
<evidence type="ECO:0000256" key="6">
    <source>
        <dbReference type="ARBA" id="ARBA00023145"/>
    </source>
</evidence>
<comment type="similarity">
    <text evidence="1">Belongs to the peptidase C1 family.</text>
</comment>
<dbReference type="InterPro" id="IPR025661">
    <property type="entry name" value="Pept_asp_AS"/>
</dbReference>
<evidence type="ECO:0000256" key="4">
    <source>
        <dbReference type="ARBA" id="ARBA00022801"/>
    </source>
</evidence>
<feature type="domain" description="Peptidase C1A papain C-terminal" evidence="9">
    <location>
        <begin position="122"/>
        <end position="335"/>
    </location>
</feature>
<evidence type="ECO:0000259" key="9">
    <source>
        <dbReference type="SMART" id="SM00645"/>
    </source>
</evidence>
<dbReference type="InterPro" id="IPR039417">
    <property type="entry name" value="Peptidase_C1A_papain-like"/>
</dbReference>
<evidence type="ECO:0000256" key="5">
    <source>
        <dbReference type="ARBA" id="ARBA00022807"/>
    </source>
</evidence>
<evidence type="ECO:0000256" key="2">
    <source>
        <dbReference type="ARBA" id="ARBA00022670"/>
    </source>
</evidence>
<dbReference type="InterPro" id="IPR000169">
    <property type="entry name" value="Pept_cys_AS"/>
</dbReference>
<dbReference type="SMART" id="SM00848">
    <property type="entry name" value="Inhibitor_I29"/>
    <property type="match status" value="1"/>
</dbReference>
<sequence length="351" mass="38546">MASKFQLVFLFLFLCMMWASPSAASRGEPSDPMMKTFEAWMAQYGRVYSDDNEKMRRFQIFKNNVNYIETFNNGSRNSYTLGTNQFTDLTNNEFIAQHTGALPLNIKREPVVLFDDVNISAVPQSIDWRYYGAVTPIKDQGSCGSCWAFSAIATVEGIYKIKTGFLLSLSEQKVLDCAVSNGCNGGQVNKAYDFIISNNGVTSTVFYPYKGNQGTCAANRVPNSAYITGYSYVPRNDERSMMYAASNQPIAALIDASGNNFRSYQGGVFSGPCGTSLDHVITIIGYGQDISGTKYWIVKNSWGMSWGEGGYIRMARDVSSSAGLCGIAMAPLFPTLRSAANAEVIKIVSKT</sequence>
<dbReference type="PRINTS" id="PR00705">
    <property type="entry name" value="PAPAIN"/>
</dbReference>
<accession>A0A199UDM2</accession>
<dbReference type="PROSITE" id="PS00139">
    <property type="entry name" value="THIOL_PROTEASE_CYS"/>
    <property type="match status" value="1"/>
</dbReference>
<feature type="domain" description="Cathepsin propeptide inhibitor" evidence="10">
    <location>
        <begin position="37"/>
        <end position="94"/>
    </location>
</feature>
<dbReference type="Pfam" id="PF08246">
    <property type="entry name" value="Inhibitor_I29"/>
    <property type="match status" value="1"/>
</dbReference>
<name>A0A199UDM2_ANACO</name>
<dbReference type="SMART" id="SM00645">
    <property type="entry name" value="Pept_C1"/>
    <property type="match status" value="1"/>
</dbReference>
<evidence type="ECO:0000259" key="10">
    <source>
        <dbReference type="SMART" id="SM00848"/>
    </source>
</evidence>
<evidence type="ECO:0000256" key="7">
    <source>
        <dbReference type="ARBA" id="ARBA00023157"/>
    </source>
</evidence>
<dbReference type="InterPro" id="IPR013201">
    <property type="entry name" value="Prot_inhib_I29"/>
</dbReference>
<organism evidence="11 12">
    <name type="scientific">Ananas comosus</name>
    <name type="common">Pineapple</name>
    <name type="synonym">Ananas ananas</name>
    <dbReference type="NCBI Taxonomy" id="4615"/>
    <lineage>
        <taxon>Eukaryota</taxon>
        <taxon>Viridiplantae</taxon>
        <taxon>Streptophyta</taxon>
        <taxon>Embryophyta</taxon>
        <taxon>Tracheophyta</taxon>
        <taxon>Spermatophyta</taxon>
        <taxon>Magnoliopsida</taxon>
        <taxon>Liliopsida</taxon>
        <taxon>Poales</taxon>
        <taxon>Bromeliaceae</taxon>
        <taxon>Bromelioideae</taxon>
        <taxon>Ananas</taxon>
    </lineage>
</organism>
<dbReference type="FunFam" id="3.90.70.10:FF:000067">
    <property type="entry name" value="Senescence-specific cysteine protease"/>
    <property type="match status" value="1"/>
</dbReference>
<dbReference type="GO" id="GO:0006508">
    <property type="term" value="P:proteolysis"/>
    <property type="evidence" value="ECO:0007669"/>
    <property type="project" value="UniProtKB-KW"/>
</dbReference>
<evidence type="ECO:0000256" key="3">
    <source>
        <dbReference type="ARBA" id="ARBA00022729"/>
    </source>
</evidence>
<dbReference type="GO" id="GO:0008234">
    <property type="term" value="F:cysteine-type peptidase activity"/>
    <property type="evidence" value="ECO:0007669"/>
    <property type="project" value="UniProtKB-KW"/>
</dbReference>
<dbReference type="PANTHER" id="PTHR12411">
    <property type="entry name" value="CYSTEINE PROTEASE FAMILY C1-RELATED"/>
    <property type="match status" value="1"/>
</dbReference>
<reference evidence="11 12" key="1">
    <citation type="journal article" date="2016" name="DNA Res.">
        <title>The draft genome of MD-2 pineapple using hybrid error correction of long reads.</title>
        <authorList>
            <person name="Redwan R.M."/>
            <person name="Saidin A."/>
            <person name="Kumar S.V."/>
        </authorList>
    </citation>
    <scope>NUCLEOTIDE SEQUENCE [LARGE SCALE GENOMIC DNA]</scope>
    <source>
        <strain evidence="12">cv. MD2</strain>
        <tissue evidence="11">Leaf</tissue>
    </source>
</reference>
<dbReference type="AlphaFoldDB" id="A0A199UDM2"/>
<evidence type="ECO:0000256" key="1">
    <source>
        <dbReference type="ARBA" id="ARBA00008455"/>
    </source>
</evidence>
<evidence type="ECO:0000313" key="12">
    <source>
        <dbReference type="Proteomes" id="UP000092600"/>
    </source>
</evidence>
<dbReference type="InterPro" id="IPR038765">
    <property type="entry name" value="Papain-like_cys_pep_sf"/>
</dbReference>
<dbReference type="EMBL" id="LSRQ01008447">
    <property type="protein sequence ID" value="OAY62650.1"/>
    <property type="molecule type" value="Genomic_DNA"/>
</dbReference>
<keyword evidence="4" id="KW-0378">Hydrolase</keyword>
<dbReference type="SUPFAM" id="SSF54001">
    <property type="entry name" value="Cysteine proteinases"/>
    <property type="match status" value="1"/>
</dbReference>
<protein>
    <submittedName>
        <fullName evidence="11">Fruit bromelain</fullName>
    </submittedName>
</protein>
<dbReference type="PROSITE" id="PS00640">
    <property type="entry name" value="THIOL_PROTEASE_ASN"/>
    <property type="match status" value="1"/>
</dbReference>
<dbReference type="InterPro" id="IPR000668">
    <property type="entry name" value="Peptidase_C1A_C"/>
</dbReference>
<keyword evidence="7" id="KW-1015">Disulfide bond</keyword>
<keyword evidence="3 8" id="KW-0732">Signal</keyword>
<dbReference type="STRING" id="4615.A0A199UDM2"/>
<feature type="signal peptide" evidence="8">
    <location>
        <begin position="1"/>
        <end position="24"/>
    </location>
</feature>
<evidence type="ECO:0000313" key="11">
    <source>
        <dbReference type="EMBL" id="OAY62650.1"/>
    </source>
</evidence>
<keyword evidence="6" id="KW-0865">Zymogen</keyword>
<gene>
    <name evidence="11" type="ORF">ACMD2_07577</name>
</gene>
<dbReference type="CDD" id="cd02248">
    <property type="entry name" value="Peptidase_C1A"/>
    <property type="match status" value="1"/>
</dbReference>
<dbReference type="Pfam" id="PF00112">
    <property type="entry name" value="Peptidase_C1"/>
    <property type="match status" value="1"/>
</dbReference>
<proteinExistence type="inferred from homology"/>